<dbReference type="GO" id="GO:0019413">
    <property type="term" value="P:acetate biosynthetic process"/>
    <property type="evidence" value="ECO:0007669"/>
    <property type="project" value="UniProtKB-ARBA"/>
</dbReference>
<dbReference type="InterPro" id="IPR016163">
    <property type="entry name" value="Ald_DH_C"/>
</dbReference>
<dbReference type="PROSITE" id="PS00687">
    <property type="entry name" value="ALDEHYDE_DEHYDR_GLU"/>
    <property type="match status" value="1"/>
</dbReference>
<evidence type="ECO:0000256" key="3">
    <source>
        <dbReference type="PROSITE-ProRule" id="PRU10007"/>
    </source>
</evidence>
<dbReference type="PANTHER" id="PTHR11699">
    <property type="entry name" value="ALDEHYDE DEHYDROGENASE-RELATED"/>
    <property type="match status" value="1"/>
</dbReference>
<dbReference type="EMBL" id="PGCI01000099">
    <property type="protein sequence ID" value="PLW40660.1"/>
    <property type="molecule type" value="Genomic_DNA"/>
</dbReference>
<dbReference type="InterPro" id="IPR029510">
    <property type="entry name" value="Ald_DH_CS_GLU"/>
</dbReference>
<dbReference type="InterPro" id="IPR016161">
    <property type="entry name" value="Ald_DH/histidinol_DH"/>
</dbReference>
<evidence type="ECO:0000313" key="7">
    <source>
        <dbReference type="Proteomes" id="UP000235392"/>
    </source>
</evidence>
<evidence type="ECO:0000259" key="5">
    <source>
        <dbReference type="Pfam" id="PF00171"/>
    </source>
</evidence>
<sequence length="510" mass="55265">MSPPQITLTFPAHLKLQPVTIETGLFINNQFVEAADKGTFETLNPTNGKGIGAVAEAKAKDVDIAVKAAAAAFEKLWGLNVPGSARGKMLMDLADKIEAHIDTFAAIEALDNGKTFAMAKAFDVAEAAACLRYYGGWADKNTGQTIEVNDANMAFTMHEPIGVAGQIIPWYVDTIPRTSRYMMSWKLGPALATGNTVVLKPAEQTPLTAMYLCQFIKEIFPPGVVNVLPGFGAGAGQPIVDHPLVDKIAFTGSTAIGKQILAQSAKFNLKKVTLELGGKSPNIVFDDADFEQAVKWAQFGIFFNHGQCCCAGSRVFVQEGIYDKFVAALKENLKSLKVGDPFDTETFQGPQVAFLLFLNSNLIGSWYIQAGKDEGATCLVGGDRHGQEGYFIQPTIFTNVKPGMKIHREEIFGPVVVVMKFKDEEDVVKQANDTVYGLASAIHSTDVTKALRVSKRIKAGTVWINCYNRIVSQVPFGGYKESGIGRECGSYALSNYTSVKSVFINLSQKL</sequence>
<dbReference type="FunFam" id="3.40.605.10:FF:000050">
    <property type="entry name" value="Aldehyde dehydrogenase, mitochondrial"/>
    <property type="match status" value="1"/>
</dbReference>
<dbReference type="Proteomes" id="UP000235392">
    <property type="component" value="Unassembled WGS sequence"/>
</dbReference>
<dbReference type="PROSITE" id="PS00070">
    <property type="entry name" value="ALDEHYDE_DEHYDR_CYS"/>
    <property type="match status" value="1"/>
</dbReference>
<gene>
    <name evidence="6" type="ORF">PCASD_08314</name>
</gene>
<dbReference type="Gene3D" id="3.40.309.10">
    <property type="entry name" value="Aldehyde Dehydrogenase, Chain A, domain 2"/>
    <property type="match status" value="1"/>
</dbReference>
<feature type="domain" description="Aldehyde dehydrogenase" evidence="5">
    <location>
        <begin position="32"/>
        <end position="502"/>
    </location>
</feature>
<dbReference type="InterPro" id="IPR016160">
    <property type="entry name" value="Ald_DH_CS_CYS"/>
</dbReference>
<dbReference type="FunFam" id="3.40.309.10:FF:000001">
    <property type="entry name" value="Mitochondrial aldehyde dehydrogenase 2"/>
    <property type="match status" value="1"/>
</dbReference>
<dbReference type="Gene3D" id="3.40.605.10">
    <property type="entry name" value="Aldehyde Dehydrogenase, Chain A, domain 1"/>
    <property type="match status" value="1"/>
</dbReference>
<protein>
    <recommendedName>
        <fullName evidence="5">Aldehyde dehydrogenase domain-containing protein</fullName>
    </recommendedName>
</protein>
<name>A0A2N5USC0_9BASI</name>
<evidence type="ECO:0000256" key="4">
    <source>
        <dbReference type="RuleBase" id="RU003345"/>
    </source>
</evidence>
<organism evidence="6 7">
    <name type="scientific">Puccinia coronata f. sp. avenae</name>
    <dbReference type="NCBI Taxonomy" id="200324"/>
    <lineage>
        <taxon>Eukaryota</taxon>
        <taxon>Fungi</taxon>
        <taxon>Dikarya</taxon>
        <taxon>Basidiomycota</taxon>
        <taxon>Pucciniomycotina</taxon>
        <taxon>Pucciniomycetes</taxon>
        <taxon>Pucciniales</taxon>
        <taxon>Pucciniaceae</taxon>
        <taxon>Puccinia</taxon>
    </lineage>
</organism>
<proteinExistence type="inferred from homology"/>
<dbReference type="SUPFAM" id="SSF53720">
    <property type="entry name" value="ALDH-like"/>
    <property type="match status" value="1"/>
</dbReference>
<comment type="similarity">
    <text evidence="1 4">Belongs to the aldehyde dehydrogenase family.</text>
</comment>
<dbReference type="InterPro" id="IPR016162">
    <property type="entry name" value="Ald_DH_N"/>
</dbReference>
<dbReference type="InterPro" id="IPR015590">
    <property type="entry name" value="Aldehyde_DH_dom"/>
</dbReference>
<accession>A0A2N5USC0</accession>
<reference evidence="6 7" key="1">
    <citation type="submission" date="2017-11" db="EMBL/GenBank/DDBJ databases">
        <title>De novo assembly and phasing of dikaryotic genomes from two isolates of Puccinia coronata f. sp. avenae, the causal agent of oat crown rust.</title>
        <authorList>
            <person name="Miller M.E."/>
            <person name="Zhang Y."/>
            <person name="Omidvar V."/>
            <person name="Sperschneider J."/>
            <person name="Schwessinger B."/>
            <person name="Raley C."/>
            <person name="Palmer J.M."/>
            <person name="Garnica D."/>
            <person name="Upadhyaya N."/>
            <person name="Rathjen J."/>
            <person name="Taylor J.M."/>
            <person name="Park R.F."/>
            <person name="Dodds P.N."/>
            <person name="Hirsch C.D."/>
            <person name="Kianian S.F."/>
            <person name="Figueroa M."/>
        </authorList>
    </citation>
    <scope>NUCLEOTIDE SEQUENCE [LARGE SCALE GENOMIC DNA]</scope>
    <source>
        <strain evidence="6">12SD80</strain>
    </source>
</reference>
<dbReference type="FunFam" id="3.40.605.10:FF:000026">
    <property type="entry name" value="Aldehyde dehydrogenase, putative"/>
    <property type="match status" value="1"/>
</dbReference>
<comment type="caution">
    <text evidence="6">The sequence shown here is derived from an EMBL/GenBank/DDBJ whole genome shotgun (WGS) entry which is preliminary data.</text>
</comment>
<dbReference type="Pfam" id="PF00171">
    <property type="entry name" value="Aldedh"/>
    <property type="match status" value="1"/>
</dbReference>
<evidence type="ECO:0000313" key="6">
    <source>
        <dbReference type="EMBL" id="PLW40660.1"/>
    </source>
</evidence>
<dbReference type="CDD" id="cd07091">
    <property type="entry name" value="ALDH_F1-2_Ald2-like"/>
    <property type="match status" value="1"/>
</dbReference>
<feature type="active site" evidence="3">
    <location>
        <position position="275"/>
    </location>
</feature>
<keyword evidence="2 4" id="KW-0560">Oxidoreductase</keyword>
<evidence type="ECO:0000256" key="1">
    <source>
        <dbReference type="ARBA" id="ARBA00009986"/>
    </source>
</evidence>
<dbReference type="AlphaFoldDB" id="A0A2N5USC0"/>
<evidence type="ECO:0000256" key="2">
    <source>
        <dbReference type="ARBA" id="ARBA00023002"/>
    </source>
</evidence>
<dbReference type="GO" id="GO:0004030">
    <property type="term" value="F:aldehyde dehydrogenase [NAD(P)+] activity"/>
    <property type="evidence" value="ECO:0007669"/>
    <property type="project" value="UniProtKB-ARBA"/>
</dbReference>